<gene>
    <name evidence="2" type="ORF">PA7_31900</name>
</gene>
<proteinExistence type="predicted"/>
<comment type="caution">
    <text evidence="2">The sequence shown here is derived from an EMBL/GenBank/DDBJ whole genome shotgun (WGS) entry which is preliminary data.</text>
</comment>
<feature type="compositionally biased region" description="Basic and acidic residues" evidence="1">
    <location>
        <begin position="44"/>
        <end position="62"/>
    </location>
</feature>
<dbReference type="RefSeq" id="WP_147201160.1">
    <property type="nucleotide sequence ID" value="NZ_AUII01000012.1"/>
</dbReference>
<dbReference type="AlphaFoldDB" id="A0A511D4E9"/>
<reference evidence="2 3" key="1">
    <citation type="submission" date="2019-07" db="EMBL/GenBank/DDBJ databases">
        <title>Whole genome shotgun sequence of Pseudonocardia asaccharolytica NBRC 16224.</title>
        <authorList>
            <person name="Hosoyama A."/>
            <person name="Uohara A."/>
            <person name="Ohji S."/>
            <person name="Ichikawa N."/>
        </authorList>
    </citation>
    <scope>NUCLEOTIDE SEQUENCE [LARGE SCALE GENOMIC DNA]</scope>
    <source>
        <strain evidence="2 3">NBRC 16224</strain>
    </source>
</reference>
<keyword evidence="3" id="KW-1185">Reference proteome</keyword>
<dbReference type="STRING" id="1123024.GCA_000423625_02882"/>
<dbReference type="Proteomes" id="UP000321328">
    <property type="component" value="Unassembled WGS sequence"/>
</dbReference>
<feature type="region of interest" description="Disordered" evidence="1">
    <location>
        <begin position="1"/>
        <end position="76"/>
    </location>
</feature>
<feature type="compositionally biased region" description="Low complexity" evidence="1">
    <location>
        <begin position="63"/>
        <end position="73"/>
    </location>
</feature>
<evidence type="ECO:0000313" key="3">
    <source>
        <dbReference type="Proteomes" id="UP000321328"/>
    </source>
</evidence>
<feature type="region of interest" description="Disordered" evidence="1">
    <location>
        <begin position="154"/>
        <end position="187"/>
    </location>
</feature>
<evidence type="ECO:0008006" key="4">
    <source>
        <dbReference type="Google" id="ProtNLM"/>
    </source>
</evidence>
<accession>A0A511D4E9</accession>
<evidence type="ECO:0000256" key="1">
    <source>
        <dbReference type="SAM" id="MobiDB-lite"/>
    </source>
</evidence>
<sequence>MSDDNTTPTPPAGDGGGTTPPNGGAAPGKPDTGGEPDWQAKVAAAEREVEKWKSLARKHEGNAKANADAASKAKTVEQQLEELRAQLAERDEQDLVRNGRLAKAQVRTKLAEAGIRGDAAAGLLDLVDAAALLRDGEPDDKAIAKFADSLTKLTGQAVPDPDQGRRGGEAPADMNNLIRRAAGIKTS</sequence>
<evidence type="ECO:0000313" key="2">
    <source>
        <dbReference type="EMBL" id="GEL19353.1"/>
    </source>
</evidence>
<protein>
    <recommendedName>
        <fullName evidence="4">Scaffolding protein</fullName>
    </recommendedName>
</protein>
<organism evidence="2 3">
    <name type="scientific">Pseudonocardia asaccharolytica DSM 44247 = NBRC 16224</name>
    <dbReference type="NCBI Taxonomy" id="1123024"/>
    <lineage>
        <taxon>Bacteria</taxon>
        <taxon>Bacillati</taxon>
        <taxon>Actinomycetota</taxon>
        <taxon>Actinomycetes</taxon>
        <taxon>Pseudonocardiales</taxon>
        <taxon>Pseudonocardiaceae</taxon>
        <taxon>Pseudonocardia</taxon>
    </lineage>
</organism>
<feature type="compositionally biased region" description="Low complexity" evidence="1">
    <location>
        <begin position="19"/>
        <end position="28"/>
    </location>
</feature>
<name>A0A511D4E9_9PSEU</name>
<dbReference type="EMBL" id="BJVI01000035">
    <property type="protein sequence ID" value="GEL19353.1"/>
    <property type="molecule type" value="Genomic_DNA"/>
</dbReference>
<dbReference type="OrthoDB" id="3232265at2"/>